<sequence>MVSKNKKENPPLFGFSIVVTFLLWGILAFYAPIYLDIDREGILLTFRIVGFVLIFMSLIGSLIEISNLIKSEAFSYWGVSLVFIVPAVLLDFFINHYEVLSSWEFLIRIFIIVLFFIGLPFIPVGFVYLLNGGMKENRKITNEEEKEEQKSRKLQLAISLIVAIISLLTAIIQLFFSLN</sequence>
<keyword evidence="1" id="KW-0812">Transmembrane</keyword>
<proteinExistence type="predicted"/>
<keyword evidence="3" id="KW-1185">Reference proteome</keyword>
<feature type="transmembrane region" description="Helical" evidence="1">
    <location>
        <begin position="12"/>
        <end position="35"/>
    </location>
</feature>
<evidence type="ECO:0000256" key="1">
    <source>
        <dbReference type="SAM" id="Phobius"/>
    </source>
</evidence>
<feature type="transmembrane region" description="Helical" evidence="1">
    <location>
        <begin position="156"/>
        <end position="176"/>
    </location>
</feature>
<feature type="transmembrane region" description="Helical" evidence="1">
    <location>
        <begin position="41"/>
        <end position="62"/>
    </location>
</feature>
<evidence type="ECO:0000313" key="2">
    <source>
        <dbReference type="EMBL" id="MBM7837871.1"/>
    </source>
</evidence>
<evidence type="ECO:0000313" key="3">
    <source>
        <dbReference type="Proteomes" id="UP001179280"/>
    </source>
</evidence>
<feature type="transmembrane region" description="Helical" evidence="1">
    <location>
        <begin position="106"/>
        <end position="130"/>
    </location>
</feature>
<comment type="caution">
    <text evidence="2">The sequence shown here is derived from an EMBL/GenBank/DDBJ whole genome shotgun (WGS) entry which is preliminary data.</text>
</comment>
<organism evidence="2 3">
    <name type="scientific">Shouchella xiaoxiensis</name>
    <dbReference type="NCBI Taxonomy" id="766895"/>
    <lineage>
        <taxon>Bacteria</taxon>
        <taxon>Bacillati</taxon>
        <taxon>Bacillota</taxon>
        <taxon>Bacilli</taxon>
        <taxon>Bacillales</taxon>
        <taxon>Bacillaceae</taxon>
        <taxon>Shouchella</taxon>
    </lineage>
</organism>
<reference evidence="2" key="1">
    <citation type="submission" date="2021-01" db="EMBL/GenBank/DDBJ databases">
        <title>Genomic Encyclopedia of Type Strains, Phase IV (KMG-IV): sequencing the most valuable type-strain genomes for metagenomic binning, comparative biology and taxonomic classification.</title>
        <authorList>
            <person name="Goeker M."/>
        </authorList>
    </citation>
    <scope>NUCLEOTIDE SEQUENCE</scope>
    <source>
        <strain evidence="2">DSM 21943</strain>
    </source>
</reference>
<name>A0ABS2SRT1_9BACI</name>
<dbReference type="EMBL" id="JAFBCV010000002">
    <property type="protein sequence ID" value="MBM7837871.1"/>
    <property type="molecule type" value="Genomic_DNA"/>
</dbReference>
<dbReference type="RefSeq" id="WP_204464966.1">
    <property type="nucleotide sequence ID" value="NZ_JAFBCV010000002.1"/>
</dbReference>
<dbReference type="Proteomes" id="UP001179280">
    <property type="component" value="Unassembled WGS sequence"/>
</dbReference>
<feature type="transmembrane region" description="Helical" evidence="1">
    <location>
        <begin position="74"/>
        <end position="94"/>
    </location>
</feature>
<accession>A0ABS2SRT1</accession>
<gene>
    <name evidence="2" type="ORF">JOC54_001102</name>
</gene>
<protein>
    <submittedName>
        <fullName evidence="2">Glucan phosphoethanolaminetransferase (Alkaline phosphatase superfamily)</fullName>
    </submittedName>
</protein>
<keyword evidence="1" id="KW-0472">Membrane</keyword>
<keyword evidence="1" id="KW-1133">Transmembrane helix</keyword>